<dbReference type="Proteomes" id="UP000053097">
    <property type="component" value="Unassembled WGS sequence"/>
</dbReference>
<dbReference type="OMA" id="CIDAMQT"/>
<feature type="transmembrane region" description="Helical" evidence="1">
    <location>
        <begin position="41"/>
        <end position="59"/>
    </location>
</feature>
<evidence type="ECO:0000256" key="1">
    <source>
        <dbReference type="SAM" id="Phobius"/>
    </source>
</evidence>
<protein>
    <submittedName>
        <fullName evidence="2">Uncharacterized protein</fullName>
    </submittedName>
</protein>
<evidence type="ECO:0000313" key="2">
    <source>
        <dbReference type="EMBL" id="EZA62526.1"/>
    </source>
</evidence>
<sequence length="167" mass="19235">MKSRITSASDQFVNFFWRVVCWLWETVELILIIVLDCLARLIELVLVIMNLIFQIISFLRDLCIDAMQTFANVFRGIVKVISNISCDDVEDFASACIAVILCIGANPHTKLFNVFGQSATPIGNNNNPATKDHDQDVCVPERRISRRMKQRNNRRYRSISRKRNRDA</sequence>
<accession>A0A026X3D6</accession>
<gene>
    <name evidence="2" type="ORF">X777_10156</name>
</gene>
<dbReference type="OrthoDB" id="7671494at2759"/>
<dbReference type="EMBL" id="KK107020">
    <property type="protein sequence ID" value="EZA62526.1"/>
    <property type="molecule type" value="Genomic_DNA"/>
</dbReference>
<keyword evidence="1" id="KW-0472">Membrane</keyword>
<keyword evidence="3" id="KW-1185">Reference proteome</keyword>
<organism evidence="2 3">
    <name type="scientific">Ooceraea biroi</name>
    <name type="common">Clonal raider ant</name>
    <name type="synonym">Cerapachys biroi</name>
    <dbReference type="NCBI Taxonomy" id="2015173"/>
    <lineage>
        <taxon>Eukaryota</taxon>
        <taxon>Metazoa</taxon>
        <taxon>Ecdysozoa</taxon>
        <taxon>Arthropoda</taxon>
        <taxon>Hexapoda</taxon>
        <taxon>Insecta</taxon>
        <taxon>Pterygota</taxon>
        <taxon>Neoptera</taxon>
        <taxon>Endopterygota</taxon>
        <taxon>Hymenoptera</taxon>
        <taxon>Apocrita</taxon>
        <taxon>Aculeata</taxon>
        <taxon>Formicoidea</taxon>
        <taxon>Formicidae</taxon>
        <taxon>Dorylinae</taxon>
        <taxon>Ooceraea</taxon>
    </lineage>
</organism>
<name>A0A026X3D6_OOCBI</name>
<keyword evidence="1" id="KW-1133">Transmembrane helix</keyword>
<keyword evidence="1" id="KW-0812">Transmembrane</keyword>
<evidence type="ECO:0000313" key="3">
    <source>
        <dbReference type="Proteomes" id="UP000053097"/>
    </source>
</evidence>
<dbReference type="AlphaFoldDB" id="A0A026X3D6"/>
<reference evidence="2 3" key="1">
    <citation type="journal article" date="2014" name="Curr. Biol.">
        <title>The genome of the clonal raider ant Cerapachys biroi.</title>
        <authorList>
            <person name="Oxley P.R."/>
            <person name="Ji L."/>
            <person name="Fetter-Pruneda I."/>
            <person name="McKenzie S.K."/>
            <person name="Li C."/>
            <person name="Hu H."/>
            <person name="Zhang G."/>
            <person name="Kronauer D.J."/>
        </authorList>
    </citation>
    <scope>NUCLEOTIDE SEQUENCE [LARGE SCALE GENOMIC DNA]</scope>
</reference>
<feature type="transmembrane region" description="Helical" evidence="1">
    <location>
        <begin position="12"/>
        <end position="35"/>
    </location>
</feature>
<proteinExistence type="predicted"/>